<dbReference type="EMBL" id="JACGCM010001620">
    <property type="protein sequence ID" value="KAF6152591.1"/>
    <property type="molecule type" value="Genomic_DNA"/>
</dbReference>
<keyword evidence="3" id="KW-1185">Reference proteome</keyword>
<dbReference type="Proteomes" id="UP000541444">
    <property type="component" value="Unassembled WGS sequence"/>
</dbReference>
<evidence type="ECO:0000313" key="2">
    <source>
        <dbReference type="EMBL" id="KAF6152591.1"/>
    </source>
</evidence>
<protein>
    <recommendedName>
        <fullName evidence="4">Oil body-associated protein 1A</fullName>
    </recommendedName>
</protein>
<dbReference type="AlphaFoldDB" id="A0A7J7MCJ4"/>
<dbReference type="OrthoDB" id="1901244at2759"/>
<comment type="similarity">
    <text evidence="1">Belongs to the OBAP family.</text>
</comment>
<dbReference type="PANTHER" id="PTHR31360:SF0">
    <property type="entry name" value="OIL BODY-ASSOCIATED PROTEIN 1B"/>
    <property type="match status" value="1"/>
</dbReference>
<gene>
    <name evidence="2" type="ORF">GIB67_013038</name>
</gene>
<evidence type="ECO:0000313" key="3">
    <source>
        <dbReference type="Proteomes" id="UP000541444"/>
    </source>
</evidence>
<evidence type="ECO:0008006" key="4">
    <source>
        <dbReference type="Google" id="ProtNLM"/>
    </source>
</evidence>
<reference evidence="2 3" key="1">
    <citation type="journal article" date="2020" name="IScience">
        <title>Genome Sequencing of the Endangered Kingdonia uniflora (Circaeasteraceae, Ranunculales) Reveals Potential Mechanisms of Evolutionary Specialization.</title>
        <authorList>
            <person name="Sun Y."/>
            <person name="Deng T."/>
            <person name="Zhang A."/>
            <person name="Moore M.J."/>
            <person name="Landis J.B."/>
            <person name="Lin N."/>
            <person name="Zhang H."/>
            <person name="Zhang X."/>
            <person name="Huang J."/>
            <person name="Zhang X."/>
            <person name="Sun H."/>
            <person name="Wang H."/>
        </authorList>
    </citation>
    <scope>NUCLEOTIDE SEQUENCE [LARGE SCALE GENOMIC DNA]</scope>
    <source>
        <strain evidence="2">TB1705</strain>
        <tissue evidence="2">Leaf</tissue>
    </source>
</reference>
<comment type="caution">
    <text evidence="2">The sequence shown here is derived from an EMBL/GenBank/DDBJ whole genome shotgun (WGS) entry which is preliminary data.</text>
</comment>
<name>A0A7J7MCJ4_9MAGN</name>
<proteinExistence type="inferred from homology"/>
<dbReference type="PANTHER" id="PTHR31360">
    <property type="match status" value="1"/>
</dbReference>
<dbReference type="InterPro" id="IPR010686">
    <property type="entry name" value="OBAP-like"/>
</dbReference>
<accession>A0A7J7MCJ4</accession>
<evidence type="ECO:0000256" key="1">
    <source>
        <dbReference type="ARBA" id="ARBA00009740"/>
    </source>
</evidence>
<organism evidence="2 3">
    <name type="scientific">Kingdonia uniflora</name>
    <dbReference type="NCBI Taxonomy" id="39325"/>
    <lineage>
        <taxon>Eukaryota</taxon>
        <taxon>Viridiplantae</taxon>
        <taxon>Streptophyta</taxon>
        <taxon>Embryophyta</taxon>
        <taxon>Tracheophyta</taxon>
        <taxon>Spermatophyta</taxon>
        <taxon>Magnoliopsida</taxon>
        <taxon>Ranunculales</taxon>
        <taxon>Circaeasteraceae</taxon>
        <taxon>Kingdonia</taxon>
    </lineage>
</organism>
<sequence>MFRKKGGHGMKTFADLVKRAVVQLRAWFKAEIHKRLNFRVVKTGYDSKEERTGVTLKGAHLSDGIADSRQAVRRGCQAQPWSRLQQASSKASLPSIRSTNTSAHSTYAHDMTRQIVAHHFCACENVDMRQCLIYDIPEADARLIGLEYIISENLFLTLPDSEKLLWHSHVHEVKSGVYFMPAVSRMIEQRDLEKVCKTYGKVFHFWHVDKGDM</sequence>
<dbReference type="Pfam" id="PF06884">
    <property type="entry name" value="DUF1264"/>
    <property type="match status" value="1"/>
</dbReference>